<dbReference type="EMBL" id="LPNM01000008">
    <property type="protein sequence ID" value="OEJ83872.1"/>
    <property type="molecule type" value="Genomic_DNA"/>
</dbReference>
<name>A0A1E5RAE8_9ASCO</name>
<dbReference type="InParanoid" id="A0A1E5RAE8"/>
<gene>
    <name evidence="1" type="ORF">AWRI3579_g2564</name>
</gene>
<evidence type="ECO:0000313" key="2">
    <source>
        <dbReference type="Proteomes" id="UP000095728"/>
    </source>
</evidence>
<keyword evidence="2" id="KW-1185">Reference proteome</keyword>
<comment type="caution">
    <text evidence="1">The sequence shown here is derived from an EMBL/GenBank/DDBJ whole genome shotgun (WGS) entry which is preliminary data.</text>
</comment>
<dbReference type="OrthoDB" id="10008801at2759"/>
<sequence length="151" mass="16869">MFTIATRRSLFKAPSAVLKQTTFVRNPSFFLATTSFTTSKRTFFGGNAQPSIDEKKASEAAQAFINKISQYPNVVEKFSEAQQVFASKSIGAKNFETMSAWQSLKFLLDPEIKQAIKNICDEMKKSNVNFDKEEVQSLMAAINSSMGQTKK</sequence>
<dbReference type="AlphaFoldDB" id="A0A1E5RAE8"/>
<proteinExistence type="predicted"/>
<reference evidence="2" key="1">
    <citation type="journal article" date="2016" name="Genome Announc.">
        <title>Genome sequences of three species of Hanseniaspora isolated from spontaneous wine fermentations.</title>
        <authorList>
            <person name="Sternes P.R."/>
            <person name="Lee D."/>
            <person name="Kutyna D.R."/>
            <person name="Borneman A.R."/>
        </authorList>
    </citation>
    <scope>NUCLEOTIDE SEQUENCE [LARGE SCALE GENOMIC DNA]</scope>
    <source>
        <strain evidence="2">AWRI3579</strain>
    </source>
</reference>
<protein>
    <submittedName>
        <fullName evidence="1">Uncharacterized protein</fullName>
    </submittedName>
</protein>
<dbReference type="Proteomes" id="UP000095728">
    <property type="component" value="Unassembled WGS sequence"/>
</dbReference>
<evidence type="ECO:0000313" key="1">
    <source>
        <dbReference type="EMBL" id="OEJ83872.1"/>
    </source>
</evidence>
<organism evidence="1 2">
    <name type="scientific">Hanseniaspora osmophila</name>
    <dbReference type="NCBI Taxonomy" id="56408"/>
    <lineage>
        <taxon>Eukaryota</taxon>
        <taxon>Fungi</taxon>
        <taxon>Dikarya</taxon>
        <taxon>Ascomycota</taxon>
        <taxon>Saccharomycotina</taxon>
        <taxon>Saccharomycetes</taxon>
        <taxon>Saccharomycodales</taxon>
        <taxon>Saccharomycodaceae</taxon>
        <taxon>Hanseniaspora</taxon>
    </lineage>
</organism>
<accession>A0A1E5RAE8</accession>